<dbReference type="RefSeq" id="WP_189426481.1">
    <property type="nucleotide sequence ID" value="NZ_BMZE01000003.1"/>
</dbReference>
<dbReference type="InterPro" id="IPR015422">
    <property type="entry name" value="PyrdxlP-dep_Trfase_small"/>
</dbReference>
<accession>A0A918VXG6</accession>
<comment type="caution">
    <text evidence="7">The sequence shown here is derived from an EMBL/GenBank/DDBJ whole genome shotgun (WGS) entry which is preliminary data.</text>
</comment>
<evidence type="ECO:0000313" key="8">
    <source>
        <dbReference type="Proteomes" id="UP000646579"/>
    </source>
</evidence>
<feature type="binding site" evidence="5">
    <location>
        <position position="271"/>
    </location>
    <ligand>
        <name>pyridoxal 5'-phosphate</name>
        <dbReference type="ChEBI" id="CHEBI:597326"/>
    </ligand>
</feature>
<dbReference type="PANTHER" id="PTHR11986:SF113">
    <property type="entry name" value="SUCCINYLORNITHINE TRANSAMINASE"/>
    <property type="match status" value="1"/>
</dbReference>
<comment type="pathway">
    <text evidence="5">Amino-acid biosynthesis; L-arginine biosynthesis; N(2)-acetyl-L-ornithine from L-glutamate: step 4/4.</text>
</comment>
<dbReference type="GO" id="GO:0005737">
    <property type="term" value="C:cytoplasm"/>
    <property type="evidence" value="ECO:0007669"/>
    <property type="project" value="UniProtKB-SubCell"/>
</dbReference>
<organism evidence="7 8">
    <name type="scientific">Devosia pacifica</name>
    <dbReference type="NCBI Taxonomy" id="1335967"/>
    <lineage>
        <taxon>Bacteria</taxon>
        <taxon>Pseudomonadati</taxon>
        <taxon>Pseudomonadota</taxon>
        <taxon>Alphaproteobacteria</taxon>
        <taxon>Hyphomicrobiales</taxon>
        <taxon>Devosiaceae</taxon>
        <taxon>Devosia</taxon>
    </lineage>
</organism>
<evidence type="ECO:0000256" key="1">
    <source>
        <dbReference type="ARBA" id="ARBA00022571"/>
    </source>
</evidence>
<dbReference type="Gene3D" id="3.90.1150.10">
    <property type="entry name" value="Aspartate Aminotransferase, domain 1"/>
    <property type="match status" value="1"/>
</dbReference>
<dbReference type="InterPro" id="IPR004636">
    <property type="entry name" value="AcOrn/SuccOrn_fam"/>
</dbReference>
<keyword evidence="3 5" id="KW-0808">Transferase</keyword>
<dbReference type="GO" id="GO:0042802">
    <property type="term" value="F:identical protein binding"/>
    <property type="evidence" value="ECO:0007669"/>
    <property type="project" value="TreeGrafter"/>
</dbReference>
<comment type="similarity">
    <text evidence="5">Belongs to the class-III pyridoxal-phosphate-dependent aminotransferase family. ArgD subfamily.</text>
</comment>
<dbReference type="PIRSF" id="PIRSF000521">
    <property type="entry name" value="Transaminase_4ab_Lys_Orn"/>
    <property type="match status" value="1"/>
</dbReference>
<dbReference type="InterPro" id="IPR015424">
    <property type="entry name" value="PyrdxlP-dep_Trfase"/>
</dbReference>
<evidence type="ECO:0000259" key="6">
    <source>
        <dbReference type="PROSITE" id="PS50222"/>
    </source>
</evidence>
<evidence type="ECO:0000256" key="5">
    <source>
        <dbReference type="HAMAP-Rule" id="MF_01107"/>
    </source>
</evidence>
<comment type="miscellaneous">
    <text evidence="5">May also have succinyldiaminopimelate aminotransferase activity, thus carrying out the corresponding step in lysine biosynthesis.</text>
</comment>
<dbReference type="PANTHER" id="PTHR11986">
    <property type="entry name" value="AMINOTRANSFERASE CLASS III"/>
    <property type="match status" value="1"/>
</dbReference>
<dbReference type="GO" id="GO:0030170">
    <property type="term" value="F:pyridoxal phosphate binding"/>
    <property type="evidence" value="ECO:0007669"/>
    <property type="project" value="InterPro"/>
</dbReference>
<keyword evidence="8" id="KW-1185">Reference proteome</keyword>
<feature type="modified residue" description="N6-(pyridoxal phosphate)lysine" evidence="5">
    <location>
        <position position="242"/>
    </location>
</feature>
<feature type="binding site" evidence="5">
    <location>
        <position position="131"/>
    </location>
    <ligand>
        <name>N(2)-acetyl-L-ornithine</name>
        <dbReference type="ChEBI" id="CHEBI:57805"/>
    </ligand>
</feature>
<evidence type="ECO:0000256" key="3">
    <source>
        <dbReference type="ARBA" id="ARBA00022679"/>
    </source>
</evidence>
<reference evidence="7" key="1">
    <citation type="journal article" date="2014" name="Int. J. Syst. Evol. Microbiol.">
        <title>Complete genome sequence of Corynebacterium casei LMG S-19264T (=DSM 44701T), isolated from a smear-ripened cheese.</title>
        <authorList>
            <consortium name="US DOE Joint Genome Institute (JGI-PGF)"/>
            <person name="Walter F."/>
            <person name="Albersmeier A."/>
            <person name="Kalinowski J."/>
            <person name="Ruckert C."/>
        </authorList>
    </citation>
    <scope>NUCLEOTIDE SEQUENCE</scope>
    <source>
        <strain evidence="7">KCTC 32437</strain>
    </source>
</reference>
<keyword evidence="2 5" id="KW-0032">Aminotransferase</keyword>
<dbReference type="InterPro" id="IPR049704">
    <property type="entry name" value="Aminotrans_3_PPA_site"/>
</dbReference>
<feature type="binding site" evidence="5">
    <location>
        <position position="270"/>
    </location>
    <ligand>
        <name>N(2)-acetyl-L-ornithine</name>
        <dbReference type="ChEBI" id="CHEBI:57805"/>
    </ligand>
</feature>
<dbReference type="NCBIfam" id="TIGR00707">
    <property type="entry name" value="argD"/>
    <property type="match status" value="1"/>
</dbReference>
<dbReference type="InterPro" id="IPR005814">
    <property type="entry name" value="Aminotrans_3"/>
</dbReference>
<keyword evidence="5" id="KW-0963">Cytoplasm</keyword>
<sequence length="399" mass="42539">MSALYGTYARSELAFERGEGVRLFAQDGTEYLDFHSGIAVNALGHADPHIVTAIKSAAEKVWHTSNTFTIPEQEKLASRLCEATFADAVFFTNSGTEAIECAIKTARRHFYAKGEADRYEIIAFNGSFHGRTMGAIAAGGNPGYLEGFGPPLEGFKHLAPGDLDAVKAAIGPQSCAILIEPVQGEGGVTAMTPEFMQGLRRLCDEHGMLLILDEVQCGYGRTGMFFAHEWSGITPDIMAVAKGIGAGFPLGACLATAEVAAAMVPGTHGSTYGGNPLACAVGNAVLDRILAPGFIESVNNAGQSLHWHLRQLAQRFPHHITEVRGKGLLAGIKIKPPVKDFVVRLRDDHHLLAIGAGDNVLRLLPPLIISEDDIKQAIEKLAEAFTAIDREADGTIAAD</sequence>
<keyword evidence="4 5" id="KW-0663">Pyridoxal phosphate</keyword>
<dbReference type="EMBL" id="BMZE01000003">
    <property type="protein sequence ID" value="GHA31484.1"/>
    <property type="molecule type" value="Genomic_DNA"/>
</dbReference>
<dbReference type="NCBIfam" id="NF002325">
    <property type="entry name" value="PRK01278.1"/>
    <property type="match status" value="1"/>
</dbReference>
<dbReference type="SUPFAM" id="SSF53383">
    <property type="entry name" value="PLP-dependent transferases"/>
    <property type="match status" value="1"/>
</dbReference>
<feature type="binding site" evidence="5">
    <location>
        <position position="128"/>
    </location>
    <ligand>
        <name>pyridoxal 5'-phosphate</name>
        <dbReference type="ChEBI" id="CHEBI:597326"/>
    </ligand>
</feature>
<name>A0A918VXG6_9HYPH</name>
<dbReference type="GO" id="GO:0006526">
    <property type="term" value="P:L-arginine biosynthetic process"/>
    <property type="evidence" value="ECO:0007669"/>
    <property type="project" value="UniProtKB-UniRule"/>
</dbReference>
<evidence type="ECO:0000256" key="4">
    <source>
        <dbReference type="ARBA" id="ARBA00022898"/>
    </source>
</evidence>
<feature type="binding site" evidence="5">
    <location>
        <begin position="213"/>
        <end position="216"/>
    </location>
    <ligand>
        <name>pyridoxal 5'-phosphate</name>
        <dbReference type="ChEBI" id="CHEBI:597326"/>
    </ligand>
</feature>
<dbReference type="InterPro" id="IPR015421">
    <property type="entry name" value="PyrdxlP-dep_Trfase_major"/>
</dbReference>
<dbReference type="HAMAP" id="MF_01107">
    <property type="entry name" value="ArgD_aminotrans_3"/>
    <property type="match status" value="1"/>
</dbReference>
<keyword evidence="5" id="KW-0028">Amino-acid biosynthesis</keyword>
<comment type="cofactor">
    <cofactor evidence="5">
        <name>pyridoxal 5'-phosphate</name>
        <dbReference type="ChEBI" id="CHEBI:597326"/>
    </cofactor>
    <text evidence="5">Binds 1 pyridoxal phosphate per subunit.</text>
</comment>
<comment type="subunit">
    <text evidence="5">Homodimer.</text>
</comment>
<dbReference type="GO" id="GO:0005509">
    <property type="term" value="F:calcium ion binding"/>
    <property type="evidence" value="ECO:0007669"/>
    <property type="project" value="InterPro"/>
</dbReference>
<dbReference type="AlphaFoldDB" id="A0A918VXG6"/>
<evidence type="ECO:0000313" key="7">
    <source>
        <dbReference type="EMBL" id="GHA31484.1"/>
    </source>
</evidence>
<feature type="domain" description="EF-hand" evidence="6">
    <location>
        <begin position="376"/>
        <end position="399"/>
    </location>
</feature>
<dbReference type="EC" id="2.6.1.11" evidence="5"/>
<comment type="subcellular location">
    <subcellularLocation>
        <location evidence="5">Cytoplasm</location>
    </subcellularLocation>
</comment>
<dbReference type="Pfam" id="PF00202">
    <property type="entry name" value="Aminotran_3"/>
    <property type="match status" value="1"/>
</dbReference>
<dbReference type="GO" id="GO:0003992">
    <property type="term" value="F:N2-acetyl-L-ornithine:2-oxoglutarate 5-aminotransferase activity"/>
    <property type="evidence" value="ECO:0007669"/>
    <property type="project" value="UniProtKB-UniRule"/>
</dbReference>
<dbReference type="FunFam" id="3.40.640.10:FF:000004">
    <property type="entry name" value="Acetylornithine aminotransferase"/>
    <property type="match status" value="1"/>
</dbReference>
<reference evidence="7" key="2">
    <citation type="submission" date="2020-09" db="EMBL/GenBank/DDBJ databases">
        <authorList>
            <person name="Sun Q."/>
            <person name="Kim S."/>
        </authorList>
    </citation>
    <scope>NUCLEOTIDE SEQUENCE</scope>
    <source>
        <strain evidence="7">KCTC 32437</strain>
    </source>
</reference>
<dbReference type="Proteomes" id="UP000646579">
    <property type="component" value="Unassembled WGS sequence"/>
</dbReference>
<dbReference type="PROSITE" id="PS50222">
    <property type="entry name" value="EF_HAND_2"/>
    <property type="match status" value="1"/>
</dbReference>
<dbReference type="Gene3D" id="3.40.640.10">
    <property type="entry name" value="Type I PLP-dependent aspartate aminotransferase-like (Major domain)"/>
    <property type="match status" value="1"/>
</dbReference>
<protein>
    <recommendedName>
        <fullName evidence="5">Acetylornithine aminotransferase</fullName>
        <shortName evidence="5">ACOAT</shortName>
        <ecNumber evidence="5">2.6.1.11</ecNumber>
    </recommendedName>
</protein>
<keyword evidence="1 5" id="KW-0055">Arginine biosynthesis</keyword>
<dbReference type="InterPro" id="IPR002048">
    <property type="entry name" value="EF_hand_dom"/>
</dbReference>
<dbReference type="CDD" id="cd00610">
    <property type="entry name" value="OAT_like"/>
    <property type="match status" value="1"/>
</dbReference>
<dbReference type="InterPro" id="IPR050103">
    <property type="entry name" value="Class-III_PLP-dep_AT"/>
</dbReference>
<feature type="binding site" evidence="5">
    <location>
        <begin position="95"/>
        <end position="96"/>
    </location>
    <ligand>
        <name>pyridoxal 5'-phosphate</name>
        <dbReference type="ChEBI" id="CHEBI:597326"/>
    </ligand>
</feature>
<evidence type="ECO:0000256" key="2">
    <source>
        <dbReference type="ARBA" id="ARBA00022576"/>
    </source>
</evidence>
<gene>
    <name evidence="5 7" type="primary">argD</name>
    <name evidence="7" type="ORF">GCM10007989_29440</name>
</gene>
<proteinExistence type="inferred from homology"/>
<dbReference type="PROSITE" id="PS00600">
    <property type="entry name" value="AA_TRANSFER_CLASS_3"/>
    <property type="match status" value="1"/>
</dbReference>
<comment type="catalytic activity">
    <reaction evidence="5">
        <text>N(2)-acetyl-L-ornithine + 2-oxoglutarate = N-acetyl-L-glutamate 5-semialdehyde + L-glutamate</text>
        <dbReference type="Rhea" id="RHEA:18049"/>
        <dbReference type="ChEBI" id="CHEBI:16810"/>
        <dbReference type="ChEBI" id="CHEBI:29123"/>
        <dbReference type="ChEBI" id="CHEBI:29985"/>
        <dbReference type="ChEBI" id="CHEBI:57805"/>
        <dbReference type="EC" id="2.6.1.11"/>
    </reaction>
</comment>